<evidence type="ECO:0000259" key="3">
    <source>
        <dbReference type="PROSITE" id="PS50075"/>
    </source>
</evidence>
<reference evidence="4 5" key="1">
    <citation type="submission" date="2021-08" db="EMBL/GenBank/DDBJ databases">
        <title>Culture and genomic analysis of Symbiopectobacterium purcellii sp. nov. gen. nov., isolated from the leafhopper Empoasca decipiens.</title>
        <authorList>
            <person name="Nadal-Jimenez P."/>
            <person name="Siozios S."/>
            <person name="Halliday N."/>
            <person name="Camara M."/>
            <person name="Hurst G.D.D."/>
        </authorList>
    </citation>
    <scope>NUCLEOTIDE SEQUENCE [LARGE SCALE GENOMIC DNA]</scope>
    <source>
        <strain evidence="4 5">SyEd1</strain>
    </source>
</reference>
<gene>
    <name evidence="4" type="ORF">K6K13_16215</name>
</gene>
<dbReference type="InterPro" id="IPR009081">
    <property type="entry name" value="PP-bd_ACP"/>
</dbReference>
<dbReference type="InterPro" id="IPR036736">
    <property type="entry name" value="ACP-like_sf"/>
</dbReference>
<keyword evidence="5" id="KW-1185">Reference proteome</keyword>
<dbReference type="Gene3D" id="1.10.1200.10">
    <property type="entry name" value="ACP-like"/>
    <property type="match status" value="1"/>
</dbReference>
<evidence type="ECO:0000313" key="5">
    <source>
        <dbReference type="Proteomes" id="UP000825886"/>
    </source>
</evidence>
<dbReference type="SUPFAM" id="SSF47336">
    <property type="entry name" value="ACP-like"/>
    <property type="match status" value="1"/>
</dbReference>
<organism evidence="4 5">
    <name type="scientific">Symbiopectobacterium purcellii</name>
    <dbReference type="NCBI Taxonomy" id="2871826"/>
    <lineage>
        <taxon>Bacteria</taxon>
        <taxon>Pseudomonadati</taxon>
        <taxon>Pseudomonadota</taxon>
        <taxon>Gammaproteobacteria</taxon>
        <taxon>Enterobacterales</taxon>
        <taxon>Enterobacteriaceae</taxon>
    </lineage>
</organism>
<dbReference type="RefSeq" id="WP_222157911.1">
    <property type="nucleotide sequence ID" value="NZ_CP081864.1"/>
</dbReference>
<proteinExistence type="predicted"/>
<dbReference type="PANTHER" id="PTHR20863:SF76">
    <property type="entry name" value="CARRIER DOMAIN-CONTAINING PROTEIN"/>
    <property type="match status" value="1"/>
</dbReference>
<feature type="domain" description="Carrier" evidence="3">
    <location>
        <begin position="3"/>
        <end position="78"/>
    </location>
</feature>
<dbReference type="PROSITE" id="PS50075">
    <property type="entry name" value="CARRIER"/>
    <property type="match status" value="1"/>
</dbReference>
<evidence type="ECO:0000256" key="1">
    <source>
        <dbReference type="ARBA" id="ARBA00022450"/>
    </source>
</evidence>
<evidence type="ECO:0000256" key="2">
    <source>
        <dbReference type="ARBA" id="ARBA00022553"/>
    </source>
</evidence>
<dbReference type="Pfam" id="PF00550">
    <property type="entry name" value="PP-binding"/>
    <property type="match status" value="1"/>
</dbReference>
<sequence length="79" mass="9203">MNQNVEERINNVVSSIINCSSADVLPEKHLYYDLLADSLMMMDLMLVLEQEFALNIKDDGLDDVNYVKDLYRLIHEQCH</sequence>
<dbReference type="Proteomes" id="UP000825886">
    <property type="component" value="Chromosome"/>
</dbReference>
<protein>
    <submittedName>
        <fullName evidence="4">Acyl carrier protein</fullName>
    </submittedName>
</protein>
<keyword evidence="2" id="KW-0597">Phosphoprotein</keyword>
<evidence type="ECO:0000313" key="4">
    <source>
        <dbReference type="EMBL" id="QZN94798.1"/>
    </source>
</evidence>
<dbReference type="PANTHER" id="PTHR20863">
    <property type="entry name" value="ACYL CARRIER PROTEIN"/>
    <property type="match status" value="1"/>
</dbReference>
<name>A0ABX9AI01_9ENTR</name>
<keyword evidence="1" id="KW-0596">Phosphopantetheine</keyword>
<dbReference type="InterPro" id="IPR003231">
    <property type="entry name" value="ACP"/>
</dbReference>
<accession>A0ABX9AI01</accession>
<dbReference type="EMBL" id="CP081864">
    <property type="protein sequence ID" value="QZN94798.1"/>
    <property type="molecule type" value="Genomic_DNA"/>
</dbReference>